<dbReference type="InterPro" id="IPR002413">
    <property type="entry name" value="V5_allergen-like"/>
</dbReference>
<dbReference type="SUPFAM" id="SSF55797">
    <property type="entry name" value="PR-1-like"/>
    <property type="match status" value="1"/>
</dbReference>
<dbReference type="Pfam" id="PF00188">
    <property type="entry name" value="CAP"/>
    <property type="match status" value="1"/>
</dbReference>
<evidence type="ECO:0000313" key="4">
    <source>
        <dbReference type="WBParaSite" id="sdigi.contig1071.g10160.t1"/>
    </source>
</evidence>
<dbReference type="PRINTS" id="PR00837">
    <property type="entry name" value="V5TPXLIKE"/>
</dbReference>
<dbReference type="InterPro" id="IPR014044">
    <property type="entry name" value="CAP_dom"/>
</dbReference>
<feature type="chain" id="PRO_5037455851" evidence="1">
    <location>
        <begin position="16"/>
        <end position="219"/>
    </location>
</feature>
<name>A0A915PJG4_9BILA</name>
<accession>A0A915PJG4</accession>
<evidence type="ECO:0000256" key="1">
    <source>
        <dbReference type="SAM" id="SignalP"/>
    </source>
</evidence>
<evidence type="ECO:0000259" key="2">
    <source>
        <dbReference type="SMART" id="SM00198"/>
    </source>
</evidence>
<dbReference type="InterPro" id="IPR018244">
    <property type="entry name" value="Allrgn_V5/Tpx1_CS"/>
</dbReference>
<dbReference type="PRINTS" id="PR00838">
    <property type="entry name" value="V5ALLERGEN"/>
</dbReference>
<dbReference type="PANTHER" id="PTHR10334">
    <property type="entry name" value="CYSTEINE-RICH SECRETORY PROTEIN-RELATED"/>
    <property type="match status" value="1"/>
</dbReference>
<proteinExistence type="predicted"/>
<evidence type="ECO:0000313" key="3">
    <source>
        <dbReference type="Proteomes" id="UP000887581"/>
    </source>
</evidence>
<reference evidence="4" key="1">
    <citation type="submission" date="2022-11" db="UniProtKB">
        <authorList>
            <consortium name="WormBaseParasite"/>
        </authorList>
    </citation>
    <scope>IDENTIFICATION</scope>
</reference>
<sequence>MQFIVIIFTITFVIADYNCPGGKLTDQERSIILCHHNKLRSDLIHGKLRNSDNISMPNGKNMLKLTWSCDLESSAQSWSDHCILGSSEMYTRYGRGENVLALWVISGVEYYEESAVSEAAKVWKAQLRHYYKNNPKNRFISTHDQEKASFFIQMAWGKTHEIGCGVSKCGYDRALVVACHYRPAGNIVGDLIYELGEPCKADKDCTTRKCAVKSGLCIK</sequence>
<protein>
    <submittedName>
        <fullName evidence="4">SCP domain-containing protein</fullName>
    </submittedName>
</protein>
<feature type="signal peptide" evidence="1">
    <location>
        <begin position="1"/>
        <end position="15"/>
    </location>
</feature>
<keyword evidence="1" id="KW-0732">Signal</keyword>
<keyword evidence="3" id="KW-1185">Reference proteome</keyword>
<dbReference type="Proteomes" id="UP000887581">
    <property type="component" value="Unplaced"/>
</dbReference>
<dbReference type="SMART" id="SM00198">
    <property type="entry name" value="SCP"/>
    <property type="match status" value="1"/>
</dbReference>
<dbReference type="InterPro" id="IPR035940">
    <property type="entry name" value="CAP_sf"/>
</dbReference>
<dbReference type="PROSITE" id="PS01010">
    <property type="entry name" value="CRISP_2"/>
    <property type="match status" value="1"/>
</dbReference>
<feature type="domain" description="SCP" evidence="2">
    <location>
        <begin position="27"/>
        <end position="189"/>
    </location>
</feature>
<dbReference type="WBParaSite" id="sdigi.contig1071.g10160.t1">
    <property type="protein sequence ID" value="sdigi.contig1071.g10160.t1"/>
    <property type="gene ID" value="sdigi.contig1071.g10160"/>
</dbReference>
<dbReference type="Gene3D" id="3.40.33.10">
    <property type="entry name" value="CAP"/>
    <property type="match status" value="1"/>
</dbReference>
<dbReference type="InterPro" id="IPR001283">
    <property type="entry name" value="CRISP-related"/>
</dbReference>
<organism evidence="3 4">
    <name type="scientific">Setaria digitata</name>
    <dbReference type="NCBI Taxonomy" id="48799"/>
    <lineage>
        <taxon>Eukaryota</taxon>
        <taxon>Metazoa</taxon>
        <taxon>Ecdysozoa</taxon>
        <taxon>Nematoda</taxon>
        <taxon>Chromadorea</taxon>
        <taxon>Rhabditida</taxon>
        <taxon>Spirurina</taxon>
        <taxon>Spiruromorpha</taxon>
        <taxon>Filarioidea</taxon>
        <taxon>Setariidae</taxon>
        <taxon>Setaria</taxon>
    </lineage>
</organism>
<dbReference type="GO" id="GO:0005576">
    <property type="term" value="C:extracellular region"/>
    <property type="evidence" value="ECO:0007669"/>
    <property type="project" value="InterPro"/>
</dbReference>
<dbReference type="CDD" id="cd05380">
    <property type="entry name" value="CAP_euk"/>
    <property type="match status" value="1"/>
</dbReference>
<dbReference type="AlphaFoldDB" id="A0A915PJG4"/>